<feature type="region of interest" description="Disordered" evidence="1">
    <location>
        <begin position="489"/>
        <end position="509"/>
    </location>
</feature>
<evidence type="ECO:0008006" key="4">
    <source>
        <dbReference type="Google" id="ProtNLM"/>
    </source>
</evidence>
<feature type="region of interest" description="Disordered" evidence="1">
    <location>
        <begin position="956"/>
        <end position="1026"/>
    </location>
</feature>
<feature type="region of interest" description="Disordered" evidence="1">
    <location>
        <begin position="308"/>
        <end position="329"/>
    </location>
</feature>
<feature type="non-terminal residue" evidence="2">
    <location>
        <position position="1"/>
    </location>
</feature>
<feature type="region of interest" description="Disordered" evidence="1">
    <location>
        <begin position="221"/>
        <end position="286"/>
    </location>
</feature>
<feature type="compositionally biased region" description="Basic and acidic residues" evidence="1">
    <location>
        <begin position="849"/>
        <end position="860"/>
    </location>
</feature>
<reference evidence="2" key="1">
    <citation type="journal article" date="2020" name="Fungal Divers.">
        <title>Resolving the Mortierellaceae phylogeny through synthesis of multi-gene phylogenetics and phylogenomics.</title>
        <authorList>
            <person name="Vandepol N."/>
            <person name="Liber J."/>
            <person name="Desiro A."/>
            <person name="Na H."/>
            <person name="Kennedy M."/>
            <person name="Barry K."/>
            <person name="Grigoriev I.V."/>
            <person name="Miller A.N."/>
            <person name="O'Donnell K."/>
            <person name="Stajich J.E."/>
            <person name="Bonito G."/>
        </authorList>
    </citation>
    <scope>NUCLEOTIDE SEQUENCE</scope>
    <source>
        <strain evidence="2">NRRL 2769</strain>
    </source>
</reference>
<feature type="compositionally biased region" description="Acidic residues" evidence="1">
    <location>
        <begin position="962"/>
        <end position="984"/>
    </location>
</feature>
<feature type="compositionally biased region" description="Polar residues" evidence="1">
    <location>
        <begin position="863"/>
        <end position="875"/>
    </location>
</feature>
<sequence>MDNLGFQGMPRFPLTPAEEALLPRPHTSASQVATALPSTYIRNGSNSQLSLPSQGQQHRLQYSRKNQQNNPYSTNQGPRIFSFSFSSSSIINRNQQSTPPSSPTTPSHNGPTFNNSETDEREYPQNPQDGCHDYDPHLHSPIPHWPSSPELQPPRRSFSNSPRPSRTSSPQLYNDLHENASYQCQYSSPYPPHRVSLDSHPRLTSPLQIVQGYQESWESAVRVESPVPLSDSESSQSDTKSTPHNGEPRRLGGKDMSSRSQRSPVKRNTANDSAPQHRTSLDSEYVTRFSYDSQREVLTKTTRSGSNLYDISDEERQEPRKTRPTWRPSLSLIRQESSAFNVLALQDQRRYLQNDQRRISDTPAPNEPSKSKSNGHARKKRKGLRKRPRQRSQFESHTEGSKTLPSLHEVLEKKSRYPLSYDDFEAFLRSQCAVEYLNFWADVTAHEQLCRTFNVSERRLKREYQLEERALARDRRRLARPTEYEMACTIQGPDGSSQEQGSLHNRTGTSEQVVKNSIFYRTSRSSLQLPLNDHLSFPQEPHRYGIQESPRSYSPAPYLTSQRQGSEQRIAGTYNRLLAGIGARKSSLDASRQSFDVIPLDNDATLTDIPPTMTQIQEPGSVDGPRFHGRKSSIAMDYLGNGMKPSGSQLSLSLQRHDQNIRGDVAHPVEAVGRYADSPLGNRTSQQSLKIVEPIIHKKPSVVKFDGAVDPPQTLPTTRRSSEGAFSPTPYSVVHDGRPLLAQSYRTISLEDVEESALRIYRKYLIQLRSSSMRKEEEEAAVGPMAATLVGIGIPNTTMSPSTVALDWEVNGEQVIAEWNEKWRGRSTEVRRAKRMSNRRDTLNNGPYSHDKEDVSEKDTPQPAANTSDNNNTNIMGVDLNEKPPLSEDDEDMTVEDSVPGVGKRSRSGAPRRPKADRDSTVTGITSFIARLLRTETTVLELPTLTINTTTVVTDVESGSSEYDDDDDDYDSDDMELDEDEEIQDGNRRLEAPKMTFEKRTESSSVDNTMGSSIIGDPAPSETGTNSSAIQLQHIVPRQPIGERSEIGSQVHGAQLQEKPRNLESAGISSLVSPPISSSGEVAQSTEAGAFYLPLDCRERIHVKIQQEKRIDGVHVFGPAKRFVVDVVLQDHYFPLFLKQIKNQNLGLLHHDHVNN</sequence>
<gene>
    <name evidence="2" type="ORF">BGZ80_004980</name>
</gene>
<feature type="region of interest" description="Disordered" evidence="1">
    <location>
        <begin position="538"/>
        <end position="566"/>
    </location>
</feature>
<feature type="compositionally biased region" description="Polar residues" evidence="1">
    <location>
        <begin position="258"/>
        <end position="278"/>
    </location>
</feature>
<feature type="compositionally biased region" description="Basic residues" evidence="1">
    <location>
        <begin position="904"/>
        <end position="913"/>
    </location>
</feature>
<dbReference type="EMBL" id="JAAAID010002487">
    <property type="protein sequence ID" value="KAG0007176.1"/>
    <property type="molecule type" value="Genomic_DNA"/>
</dbReference>
<accession>A0A9P6MLL5</accession>
<keyword evidence="3" id="KW-1185">Reference proteome</keyword>
<evidence type="ECO:0000256" key="1">
    <source>
        <dbReference type="SAM" id="MobiDB-lite"/>
    </source>
</evidence>
<feature type="region of interest" description="Disordered" evidence="1">
    <location>
        <begin position="40"/>
        <end position="79"/>
    </location>
</feature>
<protein>
    <recommendedName>
        <fullName evidence="4">RGS domain-containing protein</fullName>
    </recommendedName>
</protein>
<feature type="compositionally biased region" description="Polar residues" evidence="1">
    <location>
        <begin position="1003"/>
        <end position="1012"/>
    </location>
</feature>
<name>A0A9P6MLL5_9FUNG</name>
<organism evidence="2 3">
    <name type="scientific">Entomortierella chlamydospora</name>
    <dbReference type="NCBI Taxonomy" id="101097"/>
    <lineage>
        <taxon>Eukaryota</taxon>
        <taxon>Fungi</taxon>
        <taxon>Fungi incertae sedis</taxon>
        <taxon>Mucoromycota</taxon>
        <taxon>Mortierellomycotina</taxon>
        <taxon>Mortierellomycetes</taxon>
        <taxon>Mortierellales</taxon>
        <taxon>Mortierellaceae</taxon>
        <taxon>Entomortierella</taxon>
    </lineage>
</organism>
<comment type="caution">
    <text evidence="2">The sequence shown here is derived from an EMBL/GenBank/DDBJ whole genome shotgun (WGS) entry which is preliminary data.</text>
</comment>
<feature type="compositionally biased region" description="Polar residues" evidence="1">
    <location>
        <begin position="40"/>
        <end position="77"/>
    </location>
</feature>
<feature type="compositionally biased region" description="Basic residues" evidence="1">
    <location>
        <begin position="373"/>
        <end position="390"/>
    </location>
</feature>
<feature type="compositionally biased region" description="Basic and acidic residues" evidence="1">
    <location>
        <begin position="985"/>
        <end position="1002"/>
    </location>
</feature>
<dbReference type="AlphaFoldDB" id="A0A9P6MLL5"/>
<feature type="compositionally biased region" description="Basic and acidic residues" evidence="1">
    <location>
        <begin position="246"/>
        <end position="257"/>
    </location>
</feature>
<dbReference type="InterPro" id="IPR036305">
    <property type="entry name" value="RGS_sf"/>
</dbReference>
<evidence type="ECO:0000313" key="3">
    <source>
        <dbReference type="Proteomes" id="UP000703661"/>
    </source>
</evidence>
<feature type="region of interest" description="Disordered" evidence="1">
    <location>
        <begin position="356"/>
        <end position="407"/>
    </location>
</feature>
<feature type="compositionally biased region" description="Low complexity" evidence="1">
    <location>
        <begin position="223"/>
        <end position="242"/>
    </location>
</feature>
<evidence type="ECO:0000313" key="2">
    <source>
        <dbReference type="EMBL" id="KAG0007176.1"/>
    </source>
</evidence>
<feature type="compositionally biased region" description="Polar residues" evidence="1">
    <location>
        <begin position="494"/>
        <end position="509"/>
    </location>
</feature>
<feature type="compositionally biased region" description="Low complexity" evidence="1">
    <location>
        <begin position="154"/>
        <end position="170"/>
    </location>
</feature>
<proteinExistence type="predicted"/>
<dbReference type="Proteomes" id="UP000703661">
    <property type="component" value="Unassembled WGS sequence"/>
</dbReference>
<feature type="region of interest" description="Disordered" evidence="1">
    <location>
        <begin position="827"/>
        <end position="920"/>
    </location>
</feature>
<feature type="region of interest" description="Disordered" evidence="1">
    <location>
        <begin position="91"/>
        <end position="172"/>
    </location>
</feature>
<dbReference type="SUPFAM" id="SSF48097">
    <property type="entry name" value="Regulator of G-protein signaling, RGS"/>
    <property type="match status" value="1"/>
</dbReference>